<comment type="caution">
    <text evidence="2">The sequence shown here is derived from an EMBL/GenBank/DDBJ whole genome shotgun (WGS) entry which is preliminary data.</text>
</comment>
<evidence type="ECO:0000313" key="3">
    <source>
        <dbReference type="Proteomes" id="UP000318380"/>
    </source>
</evidence>
<keyword evidence="1" id="KW-0472">Membrane</keyword>
<organism evidence="2 3">
    <name type="scientific">Kribbella amoyensis</name>
    <dbReference type="NCBI Taxonomy" id="996641"/>
    <lineage>
        <taxon>Bacteria</taxon>
        <taxon>Bacillati</taxon>
        <taxon>Actinomycetota</taxon>
        <taxon>Actinomycetes</taxon>
        <taxon>Propionibacteriales</taxon>
        <taxon>Kribbellaceae</taxon>
        <taxon>Kribbella</taxon>
    </lineage>
</organism>
<feature type="transmembrane region" description="Helical" evidence="1">
    <location>
        <begin position="191"/>
        <end position="212"/>
    </location>
</feature>
<dbReference type="RefSeq" id="WP_202881015.1">
    <property type="nucleotide sequence ID" value="NZ_VIVK01000003.1"/>
</dbReference>
<feature type="transmembrane region" description="Helical" evidence="1">
    <location>
        <begin position="275"/>
        <end position="294"/>
    </location>
</feature>
<feature type="transmembrane region" description="Helical" evidence="1">
    <location>
        <begin position="54"/>
        <end position="75"/>
    </location>
</feature>
<feature type="transmembrane region" description="Helical" evidence="1">
    <location>
        <begin position="306"/>
        <end position="329"/>
    </location>
</feature>
<feature type="transmembrane region" description="Helical" evidence="1">
    <location>
        <begin position="87"/>
        <end position="120"/>
    </location>
</feature>
<gene>
    <name evidence="2" type="ORF">FB561_7271</name>
</gene>
<keyword evidence="1" id="KW-0812">Transmembrane</keyword>
<proteinExistence type="predicted"/>
<sequence length="363" mass="39605">MRKNWPAWSGYAAALWSLVYGVLGVYWAAGGAGYPFARVDDDRATASLMEGAPVGIVAPALAVLGLTGAVVAVLMTRREARHWAPTAFAAVLAVVLALLIPDYTLIAMIALSPALVVFAFTGIPGDQGGLGDVLYWHRVNLILMFVGGLLWAATAIAYHRRARRACLSCGRTDAVTRTWQTPESAARWGRWAVVAAGLVTVPYELTRVAWYLGWPLGVTEEFHRMMADTPGMLEIGLGLAVLSVGGTVLTHGLVHRWGEVYPRWLWFRAGRPVPPSRAIVPASLVAIVLVPAGLMNFRIPFEPENWGIAVPGMFWVLWAVALGVATYGYHLRRRTTCRRCGRGSISAEVRVPDQVPKRRSRWA</sequence>
<name>A0A561B3L9_9ACTN</name>
<accession>A0A561B3L9</accession>
<dbReference type="Proteomes" id="UP000318380">
    <property type="component" value="Unassembled WGS sequence"/>
</dbReference>
<evidence type="ECO:0000313" key="2">
    <source>
        <dbReference type="EMBL" id="TWD73382.1"/>
    </source>
</evidence>
<evidence type="ECO:0000256" key="1">
    <source>
        <dbReference type="SAM" id="Phobius"/>
    </source>
</evidence>
<feature type="transmembrane region" description="Helical" evidence="1">
    <location>
        <begin position="12"/>
        <end position="34"/>
    </location>
</feature>
<keyword evidence="1" id="KW-1133">Transmembrane helix</keyword>
<reference evidence="2 3" key="1">
    <citation type="submission" date="2019-06" db="EMBL/GenBank/DDBJ databases">
        <title>Sequencing the genomes of 1000 actinobacteria strains.</title>
        <authorList>
            <person name="Klenk H.-P."/>
        </authorList>
    </citation>
    <scope>NUCLEOTIDE SEQUENCE [LARGE SCALE GENOMIC DNA]</scope>
    <source>
        <strain evidence="2 3">DSM 24683</strain>
    </source>
</reference>
<dbReference type="EMBL" id="VIVK01000003">
    <property type="protein sequence ID" value="TWD73382.1"/>
    <property type="molecule type" value="Genomic_DNA"/>
</dbReference>
<feature type="transmembrane region" description="Helical" evidence="1">
    <location>
        <begin position="140"/>
        <end position="158"/>
    </location>
</feature>
<dbReference type="AlphaFoldDB" id="A0A561B3L9"/>
<keyword evidence="3" id="KW-1185">Reference proteome</keyword>
<protein>
    <submittedName>
        <fullName evidence="2">Uncharacterized protein</fullName>
    </submittedName>
</protein>
<feature type="transmembrane region" description="Helical" evidence="1">
    <location>
        <begin position="232"/>
        <end position="254"/>
    </location>
</feature>